<dbReference type="AlphaFoldDB" id="A0A2K3QC10"/>
<gene>
    <name evidence="2" type="ORF">TCAP_04973</name>
</gene>
<comment type="caution">
    <text evidence="2">The sequence shown here is derived from an EMBL/GenBank/DDBJ whole genome shotgun (WGS) entry which is preliminary data.</text>
</comment>
<dbReference type="EMBL" id="NRSZ01000810">
    <property type="protein sequence ID" value="PNY25086.1"/>
    <property type="molecule type" value="Genomic_DNA"/>
</dbReference>
<sequence length="98" mass="10445">MSAGRRDNATSCAWGLLRLLRGNDMRVCVDDLASGNNGIAYSGDSINSSQVVSPSLAGDRRAPERGGERWRSAISRRRPSGSGGERWNVVAPADGLSR</sequence>
<evidence type="ECO:0000313" key="2">
    <source>
        <dbReference type="EMBL" id="PNY25086.1"/>
    </source>
</evidence>
<keyword evidence="3" id="KW-1185">Reference proteome</keyword>
<feature type="region of interest" description="Disordered" evidence="1">
    <location>
        <begin position="49"/>
        <end position="98"/>
    </location>
</feature>
<protein>
    <submittedName>
        <fullName evidence="2">Uncharacterized protein</fullName>
    </submittedName>
</protein>
<accession>A0A2K3QC10</accession>
<dbReference type="Proteomes" id="UP000236621">
    <property type="component" value="Unassembled WGS sequence"/>
</dbReference>
<name>A0A2K3QC10_9HYPO</name>
<proteinExistence type="predicted"/>
<evidence type="ECO:0000256" key="1">
    <source>
        <dbReference type="SAM" id="MobiDB-lite"/>
    </source>
</evidence>
<organism evidence="2 3">
    <name type="scientific">Tolypocladium capitatum</name>
    <dbReference type="NCBI Taxonomy" id="45235"/>
    <lineage>
        <taxon>Eukaryota</taxon>
        <taxon>Fungi</taxon>
        <taxon>Dikarya</taxon>
        <taxon>Ascomycota</taxon>
        <taxon>Pezizomycotina</taxon>
        <taxon>Sordariomycetes</taxon>
        <taxon>Hypocreomycetidae</taxon>
        <taxon>Hypocreales</taxon>
        <taxon>Ophiocordycipitaceae</taxon>
        <taxon>Tolypocladium</taxon>
    </lineage>
</organism>
<feature type="compositionally biased region" description="Basic and acidic residues" evidence="1">
    <location>
        <begin position="58"/>
        <end position="71"/>
    </location>
</feature>
<reference evidence="2 3" key="1">
    <citation type="submission" date="2017-08" db="EMBL/GenBank/DDBJ databases">
        <title>Harnessing the power of phylogenomics to disentangle the directionality and signatures of interkingdom host jumping in the parasitic fungal genus Tolypocladium.</title>
        <authorList>
            <person name="Quandt C.A."/>
            <person name="Patterson W."/>
            <person name="Spatafora J.W."/>
        </authorList>
    </citation>
    <scope>NUCLEOTIDE SEQUENCE [LARGE SCALE GENOMIC DNA]</scope>
    <source>
        <strain evidence="2 3">CBS 113982</strain>
    </source>
</reference>
<evidence type="ECO:0000313" key="3">
    <source>
        <dbReference type="Proteomes" id="UP000236621"/>
    </source>
</evidence>